<dbReference type="AlphaFoldDB" id="A0A090XEY1"/>
<name>A0A090XEY1_IXORI</name>
<sequence>MGRMYSELLPYRFLPFHIFLSSRPLHGTALAARFSTFGIGRTHTPTLEAAAQVSRVHMSTLSYAHGAILASPLGFFPAARSERDVVSSACPQLPFSESTSVECHDRF</sequence>
<protein>
    <submittedName>
        <fullName evidence="1">Uncharacterized protein</fullName>
    </submittedName>
</protein>
<reference evidence="1" key="1">
    <citation type="journal article" date="2015" name="PLoS Negl. Trop. Dis.">
        <title>Deep Sequencing Analysis of the Ixodes ricinus Haemocytome.</title>
        <authorList>
            <person name="Kotsyfakis M."/>
            <person name="Kopacek P."/>
            <person name="Franta Z."/>
            <person name="Pedra J.H."/>
            <person name="Ribeiro J.M."/>
        </authorList>
    </citation>
    <scope>NUCLEOTIDE SEQUENCE</scope>
</reference>
<organism evidence="1">
    <name type="scientific">Ixodes ricinus</name>
    <name type="common">Common tick</name>
    <name type="synonym">Acarus ricinus</name>
    <dbReference type="NCBI Taxonomy" id="34613"/>
    <lineage>
        <taxon>Eukaryota</taxon>
        <taxon>Metazoa</taxon>
        <taxon>Ecdysozoa</taxon>
        <taxon>Arthropoda</taxon>
        <taxon>Chelicerata</taxon>
        <taxon>Arachnida</taxon>
        <taxon>Acari</taxon>
        <taxon>Parasitiformes</taxon>
        <taxon>Ixodida</taxon>
        <taxon>Ixodoidea</taxon>
        <taxon>Ixodidae</taxon>
        <taxon>Ixodinae</taxon>
        <taxon>Ixodes</taxon>
    </lineage>
</organism>
<dbReference type="EMBL" id="GBIH01001052">
    <property type="protein sequence ID" value="JAC93658.1"/>
    <property type="molecule type" value="mRNA"/>
</dbReference>
<proteinExistence type="evidence at transcript level"/>
<evidence type="ECO:0000313" key="1">
    <source>
        <dbReference type="EMBL" id="JAC93658.1"/>
    </source>
</evidence>
<accession>A0A090XEY1</accession>